<evidence type="ECO:0000313" key="2">
    <source>
        <dbReference type="EMBL" id="CAD7446094.1"/>
    </source>
</evidence>
<accession>A0A7R9F322</accession>
<gene>
    <name evidence="2" type="ORF">TBIB3V08_LOCUS8433</name>
</gene>
<protein>
    <submittedName>
        <fullName evidence="2">Uncharacterized protein</fullName>
    </submittedName>
</protein>
<organism evidence="2">
    <name type="scientific">Timema bartmani</name>
    <dbReference type="NCBI Taxonomy" id="61472"/>
    <lineage>
        <taxon>Eukaryota</taxon>
        <taxon>Metazoa</taxon>
        <taxon>Ecdysozoa</taxon>
        <taxon>Arthropoda</taxon>
        <taxon>Hexapoda</taxon>
        <taxon>Insecta</taxon>
        <taxon>Pterygota</taxon>
        <taxon>Neoptera</taxon>
        <taxon>Polyneoptera</taxon>
        <taxon>Phasmatodea</taxon>
        <taxon>Timematodea</taxon>
        <taxon>Timematoidea</taxon>
        <taxon>Timematidae</taxon>
        <taxon>Timema</taxon>
    </lineage>
</organism>
<sequence length="420" mass="47646">MTSGHDNRTRDLWESNIPPPVPPSTDLASKRPPTYSPRLSGGGTANFGNYRSKHIRCWRNQVLIAIFSCAIDLPQMSTRHSGSSWTQTSKKQTLNITGVSLRYFFQLESFNTGLPSMEVPSLLSFIKAMVVCPRSQLDVGLPLFTKTTSRDTVHTSTLTGGSEIPTTTRSSLLRDSRLIPRGHRSGYIPVLHPAIVVMRINWRSINPPSMKVELIYTTNEPLLRHSSLLDECRECSPRLAWTSFERDDQCLLATEVSHESVHCSSGQPAIIRPSKKSFAALQRAAAPRLIIVGLMRYSHSRLDYRVYNATMEGPPYPSQLNLPLPKSFRSPRLLVTSVDSGLCSRHWPWWSINRPPDRPRRLRRSDYLTRFAPAGRRTGSYKQHQLESDVERVQQIIQRALQDAEWVVKKYKIKTSKSKV</sequence>
<proteinExistence type="predicted"/>
<reference evidence="2" key="1">
    <citation type="submission" date="2020-11" db="EMBL/GenBank/DDBJ databases">
        <authorList>
            <person name="Tran Van P."/>
        </authorList>
    </citation>
    <scope>NUCLEOTIDE SEQUENCE</scope>
</reference>
<dbReference type="EMBL" id="OD567735">
    <property type="protein sequence ID" value="CAD7446094.1"/>
    <property type="molecule type" value="Genomic_DNA"/>
</dbReference>
<name>A0A7R9F322_9NEOP</name>
<feature type="compositionally biased region" description="Basic and acidic residues" evidence="1">
    <location>
        <begin position="1"/>
        <end position="13"/>
    </location>
</feature>
<feature type="region of interest" description="Disordered" evidence="1">
    <location>
        <begin position="1"/>
        <end position="42"/>
    </location>
</feature>
<evidence type="ECO:0000256" key="1">
    <source>
        <dbReference type="SAM" id="MobiDB-lite"/>
    </source>
</evidence>
<dbReference type="AlphaFoldDB" id="A0A7R9F322"/>